<gene>
    <name evidence="2" type="ORF">Naga_100067g22</name>
</gene>
<keyword evidence="3" id="KW-1185">Reference proteome</keyword>
<reference evidence="2 3" key="1">
    <citation type="journal article" date="2014" name="Mol. Plant">
        <title>Chromosome Scale Genome Assembly and Transcriptome Profiling of Nannochloropsis gaditana in Nitrogen Depletion.</title>
        <authorList>
            <person name="Corteggiani Carpinelli E."/>
            <person name="Telatin A."/>
            <person name="Vitulo N."/>
            <person name="Forcato C."/>
            <person name="D'Angelo M."/>
            <person name="Schiavon R."/>
            <person name="Vezzi A."/>
            <person name="Giacometti G.M."/>
            <person name="Morosinotto T."/>
            <person name="Valle G."/>
        </authorList>
    </citation>
    <scope>NUCLEOTIDE SEQUENCE [LARGE SCALE GENOMIC DNA]</scope>
    <source>
        <strain evidence="2 3">B-31</strain>
    </source>
</reference>
<dbReference type="Proteomes" id="UP000019335">
    <property type="component" value="Unassembled WGS sequence"/>
</dbReference>
<name>W7T5Y5_9STRA</name>
<organism evidence="2 3">
    <name type="scientific">Nannochloropsis gaditana</name>
    <dbReference type="NCBI Taxonomy" id="72520"/>
    <lineage>
        <taxon>Eukaryota</taxon>
        <taxon>Sar</taxon>
        <taxon>Stramenopiles</taxon>
        <taxon>Ochrophyta</taxon>
        <taxon>Eustigmatophyceae</taxon>
        <taxon>Eustigmatales</taxon>
        <taxon>Monodopsidaceae</taxon>
        <taxon>Nannochloropsis</taxon>
    </lineage>
</organism>
<feature type="compositionally biased region" description="Basic and acidic residues" evidence="1">
    <location>
        <begin position="84"/>
        <end position="96"/>
    </location>
</feature>
<dbReference type="OrthoDB" id="537467at2759"/>
<evidence type="ECO:0000313" key="2">
    <source>
        <dbReference type="EMBL" id="EWM22400.1"/>
    </source>
</evidence>
<evidence type="ECO:0000313" key="3">
    <source>
        <dbReference type="Proteomes" id="UP000019335"/>
    </source>
</evidence>
<accession>W7T5Y5</accession>
<protein>
    <submittedName>
        <fullName evidence="2">Uncharacterized protein</fullName>
    </submittedName>
</protein>
<evidence type="ECO:0000256" key="1">
    <source>
        <dbReference type="SAM" id="MobiDB-lite"/>
    </source>
</evidence>
<dbReference type="EMBL" id="AZIL01002193">
    <property type="protein sequence ID" value="EWM22400.1"/>
    <property type="molecule type" value="Genomic_DNA"/>
</dbReference>
<proteinExistence type="predicted"/>
<dbReference type="AlphaFoldDB" id="W7T5Y5"/>
<sequence>MRVLAWTNAALNVALSVELRSGSSPSRIFPTGALGYVTRPSCLEGLVMSTEGGSSGTNDDGRRRASFSSAEHLPASSITTSAHGMEDQHKPAEEKGALPPPVVPEKEMKKMRKKAAKAAKREKRESNKLSLKPCVICNRDQDLLIRCQVDSSLEWKMVCGKCWREVSGGVVDGDAAHPHYRYGGLWKAR</sequence>
<comment type="caution">
    <text evidence="2">The sequence shown here is derived from an EMBL/GenBank/DDBJ whole genome shotgun (WGS) entry which is preliminary data.</text>
</comment>
<feature type="region of interest" description="Disordered" evidence="1">
    <location>
        <begin position="48"/>
        <end position="108"/>
    </location>
</feature>